<dbReference type="PANTHER" id="PTHR11067">
    <property type="entry name" value="INOSINE TRIPHOSPHATE PYROPHOSPHATASE/HAM1 PROTEIN"/>
    <property type="match status" value="1"/>
</dbReference>
<feature type="binding site" evidence="7">
    <location>
        <position position="68"/>
    </location>
    <ligand>
        <name>Mg(2+)</name>
        <dbReference type="ChEBI" id="CHEBI:18420"/>
    </ligand>
</feature>
<dbReference type="SUPFAM" id="SSF52972">
    <property type="entry name" value="ITPase-like"/>
    <property type="match status" value="1"/>
</dbReference>
<evidence type="ECO:0000256" key="8">
    <source>
        <dbReference type="RuleBase" id="RU003781"/>
    </source>
</evidence>
<dbReference type="InterPro" id="IPR002637">
    <property type="entry name" value="RdgB/HAM1"/>
</dbReference>
<feature type="binding site" evidence="7">
    <location>
        <position position="69"/>
    </location>
    <ligand>
        <name>substrate</name>
    </ligand>
</feature>
<comment type="catalytic activity">
    <reaction evidence="7">
        <text>ITP + H2O = IMP + diphosphate + H(+)</text>
        <dbReference type="Rhea" id="RHEA:29399"/>
        <dbReference type="ChEBI" id="CHEBI:15377"/>
        <dbReference type="ChEBI" id="CHEBI:15378"/>
        <dbReference type="ChEBI" id="CHEBI:33019"/>
        <dbReference type="ChEBI" id="CHEBI:58053"/>
        <dbReference type="ChEBI" id="CHEBI:61402"/>
        <dbReference type="EC" id="3.6.1.66"/>
    </reaction>
</comment>
<evidence type="ECO:0000256" key="6">
    <source>
        <dbReference type="ARBA" id="ARBA00023080"/>
    </source>
</evidence>
<dbReference type="NCBIfam" id="TIGR00042">
    <property type="entry name" value="RdgB/HAM1 family non-canonical purine NTP pyrophosphatase"/>
    <property type="match status" value="1"/>
</dbReference>
<proteinExistence type="inferred from homology"/>
<dbReference type="Gene3D" id="3.90.950.10">
    <property type="match status" value="1"/>
</dbReference>
<feature type="binding site" evidence="7">
    <location>
        <begin position="177"/>
        <end position="178"/>
    </location>
    <ligand>
        <name>substrate</name>
    </ligand>
</feature>
<evidence type="ECO:0000313" key="9">
    <source>
        <dbReference type="EMBL" id="NJC26749.1"/>
    </source>
</evidence>
<sequence length="193" mass="20927">MALVFATNNPNKIAEIQTQLGDAYDFKSLKKIGCTEEIPETSPTLAGNARQKARHVKDNHRHDCFSEDTGLVVDALGGAPGVDTAHYAGPERSAEANNKKILDGLGTRDDRAARFKTFICLILDEEEHLFEGVCEGHIAVAPSGTDGFGYDPIFIPAEGDGRTFAEMSREEKQGISHRGRAVAKLINFLSARA</sequence>
<dbReference type="CDD" id="cd00515">
    <property type="entry name" value="HAM1"/>
    <property type="match status" value="1"/>
</dbReference>
<dbReference type="EC" id="3.6.1.66" evidence="7"/>
<keyword evidence="3 7" id="KW-0547">Nucleotide-binding</keyword>
<dbReference type="Pfam" id="PF01725">
    <property type="entry name" value="Ham1p_like"/>
    <property type="match status" value="1"/>
</dbReference>
<feature type="binding site" evidence="7">
    <location>
        <begin position="7"/>
        <end position="12"/>
    </location>
    <ligand>
        <name>substrate</name>
    </ligand>
</feature>
<protein>
    <recommendedName>
        <fullName evidence="7">dITP/XTP pyrophosphatase</fullName>
        <ecNumber evidence="7">3.6.1.66</ecNumber>
    </recommendedName>
    <alternativeName>
        <fullName evidence="7">Non-canonical purine NTP pyrophosphatase</fullName>
    </alternativeName>
    <alternativeName>
        <fullName evidence="7">Non-standard purine NTP pyrophosphatase</fullName>
    </alternativeName>
    <alternativeName>
        <fullName evidence="7">Nucleoside-triphosphate diphosphatase</fullName>
    </alternativeName>
    <alternativeName>
        <fullName evidence="7">Nucleoside-triphosphate pyrophosphatase</fullName>
        <shortName evidence="7">NTPase</shortName>
    </alternativeName>
</protein>
<comment type="function">
    <text evidence="7">Pyrophosphatase that catalyzes the hydrolysis of nucleoside triphosphates to their monophosphate derivatives, with a high preference for the non-canonical purine nucleotides XTP (xanthosine triphosphate), dITP (deoxyinosine triphosphate) and ITP. Seems to function as a house-cleaning enzyme that removes non-canonical purine nucleotides from the nucleotide pool, thus preventing their incorporation into DNA/RNA and avoiding chromosomal lesions.</text>
</comment>
<comment type="catalytic activity">
    <reaction evidence="7">
        <text>XTP + H2O = XMP + diphosphate + H(+)</text>
        <dbReference type="Rhea" id="RHEA:28610"/>
        <dbReference type="ChEBI" id="CHEBI:15377"/>
        <dbReference type="ChEBI" id="CHEBI:15378"/>
        <dbReference type="ChEBI" id="CHEBI:33019"/>
        <dbReference type="ChEBI" id="CHEBI:57464"/>
        <dbReference type="ChEBI" id="CHEBI:61314"/>
        <dbReference type="EC" id="3.6.1.66"/>
    </reaction>
</comment>
<comment type="catalytic activity">
    <reaction evidence="7">
        <text>dITP + H2O = dIMP + diphosphate + H(+)</text>
        <dbReference type="Rhea" id="RHEA:28342"/>
        <dbReference type="ChEBI" id="CHEBI:15377"/>
        <dbReference type="ChEBI" id="CHEBI:15378"/>
        <dbReference type="ChEBI" id="CHEBI:33019"/>
        <dbReference type="ChEBI" id="CHEBI:61194"/>
        <dbReference type="ChEBI" id="CHEBI:61382"/>
        <dbReference type="EC" id="3.6.1.66"/>
    </reaction>
</comment>
<dbReference type="PANTHER" id="PTHR11067:SF9">
    <property type="entry name" value="INOSINE TRIPHOSPHATE PYROPHOSPHATASE"/>
    <property type="match status" value="1"/>
</dbReference>
<feature type="binding site" evidence="7">
    <location>
        <position position="172"/>
    </location>
    <ligand>
        <name>substrate</name>
    </ligand>
</feature>
<feature type="binding site" evidence="7">
    <location>
        <begin position="148"/>
        <end position="151"/>
    </location>
    <ligand>
        <name>substrate</name>
    </ligand>
</feature>
<dbReference type="GO" id="GO:0036220">
    <property type="term" value="F:ITP diphosphatase activity"/>
    <property type="evidence" value="ECO:0007669"/>
    <property type="project" value="UniProtKB-EC"/>
</dbReference>
<dbReference type="EMBL" id="JAATJH010000003">
    <property type="protein sequence ID" value="NJC26749.1"/>
    <property type="molecule type" value="Genomic_DNA"/>
</dbReference>
<comment type="caution">
    <text evidence="9">The sequence shown here is derived from an EMBL/GenBank/DDBJ whole genome shotgun (WGS) entry which is preliminary data.</text>
</comment>
<comment type="cofactor">
    <cofactor evidence="7">
        <name>Mg(2+)</name>
        <dbReference type="ChEBI" id="CHEBI:18420"/>
    </cofactor>
    <text evidence="7">Binds 1 Mg(2+) ion per subunit.</text>
</comment>
<comment type="similarity">
    <text evidence="1 7 8">Belongs to the HAM1 NTPase family.</text>
</comment>
<organism evidence="9 10">
    <name type="scientific">Neolewinella antarctica</name>
    <dbReference type="NCBI Taxonomy" id="442734"/>
    <lineage>
        <taxon>Bacteria</taxon>
        <taxon>Pseudomonadati</taxon>
        <taxon>Bacteroidota</taxon>
        <taxon>Saprospiria</taxon>
        <taxon>Saprospirales</taxon>
        <taxon>Lewinellaceae</taxon>
        <taxon>Neolewinella</taxon>
    </lineage>
</organism>
<evidence type="ECO:0000256" key="5">
    <source>
        <dbReference type="ARBA" id="ARBA00022842"/>
    </source>
</evidence>
<keyword evidence="10" id="KW-1185">Reference proteome</keyword>
<evidence type="ECO:0000313" key="10">
    <source>
        <dbReference type="Proteomes" id="UP000770785"/>
    </source>
</evidence>
<evidence type="ECO:0000256" key="3">
    <source>
        <dbReference type="ARBA" id="ARBA00022741"/>
    </source>
</evidence>
<evidence type="ECO:0000256" key="2">
    <source>
        <dbReference type="ARBA" id="ARBA00022723"/>
    </source>
</evidence>
<comment type="subunit">
    <text evidence="7">Homodimer.</text>
</comment>
<keyword evidence="6 7" id="KW-0546">Nucleotide metabolism</keyword>
<dbReference type="Proteomes" id="UP000770785">
    <property type="component" value="Unassembled WGS sequence"/>
</dbReference>
<evidence type="ECO:0000256" key="7">
    <source>
        <dbReference type="HAMAP-Rule" id="MF_01405"/>
    </source>
</evidence>
<comment type="caution">
    <text evidence="7">Lacks conserved residue(s) required for the propagation of feature annotation.</text>
</comment>
<reference evidence="9 10" key="1">
    <citation type="submission" date="2020-03" db="EMBL/GenBank/DDBJ databases">
        <title>Genomic Encyclopedia of Type Strains, Phase IV (KMG-IV): sequencing the most valuable type-strain genomes for metagenomic binning, comparative biology and taxonomic classification.</title>
        <authorList>
            <person name="Goeker M."/>
        </authorList>
    </citation>
    <scope>NUCLEOTIDE SEQUENCE [LARGE SCALE GENOMIC DNA]</scope>
    <source>
        <strain evidence="9 10">DSM 105096</strain>
    </source>
</reference>
<keyword evidence="5 7" id="KW-0460">Magnesium</keyword>
<evidence type="ECO:0000256" key="4">
    <source>
        <dbReference type="ARBA" id="ARBA00022801"/>
    </source>
</evidence>
<dbReference type="HAMAP" id="MF_01405">
    <property type="entry name" value="Non_canon_purine_NTPase"/>
    <property type="match status" value="1"/>
</dbReference>
<dbReference type="InterPro" id="IPR020922">
    <property type="entry name" value="dITP/XTP_pyrophosphatase"/>
</dbReference>
<name>A0ABX0XCT7_9BACT</name>
<evidence type="ECO:0000256" key="1">
    <source>
        <dbReference type="ARBA" id="ARBA00008023"/>
    </source>
</evidence>
<dbReference type="RefSeq" id="WP_168037513.1">
    <property type="nucleotide sequence ID" value="NZ_JAATJH010000003.1"/>
</dbReference>
<keyword evidence="4 7" id="KW-0378">Hydrolase</keyword>
<accession>A0ABX0XCT7</accession>
<keyword evidence="2 7" id="KW-0479">Metal-binding</keyword>
<dbReference type="InterPro" id="IPR029001">
    <property type="entry name" value="ITPase-like_fam"/>
</dbReference>
<feature type="active site" description="Proton acceptor" evidence="7">
    <location>
        <position position="68"/>
    </location>
</feature>
<gene>
    <name evidence="9" type="ORF">GGR27_002259</name>
</gene>